<dbReference type="EMBL" id="CP035758">
    <property type="protein sequence ID" value="QBD77950.1"/>
    <property type="molecule type" value="Genomic_DNA"/>
</dbReference>
<dbReference type="GO" id="GO:0005507">
    <property type="term" value="F:copper ion binding"/>
    <property type="evidence" value="ECO:0007669"/>
    <property type="project" value="InterPro"/>
</dbReference>
<dbReference type="InterPro" id="IPR000923">
    <property type="entry name" value="BlueCu_1"/>
</dbReference>
<evidence type="ECO:0000259" key="3">
    <source>
        <dbReference type="Pfam" id="PF00127"/>
    </source>
</evidence>
<dbReference type="AlphaFoldDB" id="A0A4P6JRX2"/>
<dbReference type="Pfam" id="PF00127">
    <property type="entry name" value="Copper-bind"/>
    <property type="match status" value="1"/>
</dbReference>
<dbReference type="InterPro" id="IPR008972">
    <property type="entry name" value="Cupredoxin"/>
</dbReference>
<keyword evidence="1" id="KW-0479">Metal-binding</keyword>
<dbReference type="Gene3D" id="2.60.40.420">
    <property type="entry name" value="Cupredoxins - blue copper proteins"/>
    <property type="match status" value="1"/>
</dbReference>
<keyword evidence="2" id="KW-0186">Copper</keyword>
<dbReference type="RefSeq" id="WP_129889003.1">
    <property type="nucleotide sequence ID" value="NZ_CP035758.1"/>
</dbReference>
<proteinExistence type="predicted"/>
<dbReference type="KEGG" id="kbs:EPA93_18890"/>
<keyword evidence="5" id="KW-1185">Reference proteome</keyword>
<accession>A0A4P6JRX2</accession>
<dbReference type="PROSITE" id="PS51257">
    <property type="entry name" value="PROKAR_LIPOPROTEIN"/>
    <property type="match status" value="1"/>
</dbReference>
<evidence type="ECO:0000256" key="2">
    <source>
        <dbReference type="ARBA" id="ARBA00023008"/>
    </source>
</evidence>
<evidence type="ECO:0000313" key="4">
    <source>
        <dbReference type="EMBL" id="QBD77950.1"/>
    </source>
</evidence>
<organism evidence="4 5">
    <name type="scientific">Ktedonosporobacter rubrisoli</name>
    <dbReference type="NCBI Taxonomy" id="2509675"/>
    <lineage>
        <taxon>Bacteria</taxon>
        <taxon>Bacillati</taxon>
        <taxon>Chloroflexota</taxon>
        <taxon>Ktedonobacteria</taxon>
        <taxon>Ktedonobacterales</taxon>
        <taxon>Ktedonosporobacteraceae</taxon>
        <taxon>Ktedonosporobacter</taxon>
    </lineage>
</organism>
<reference evidence="4 5" key="1">
    <citation type="submission" date="2019-01" db="EMBL/GenBank/DDBJ databases">
        <title>Ktedonosporobacter rubrisoli SCAWS-G2.</title>
        <authorList>
            <person name="Huang Y."/>
            <person name="Yan B."/>
        </authorList>
    </citation>
    <scope>NUCLEOTIDE SEQUENCE [LARGE SCALE GENOMIC DNA]</scope>
    <source>
        <strain evidence="4 5">SCAWS-G2</strain>
    </source>
</reference>
<evidence type="ECO:0000313" key="5">
    <source>
        <dbReference type="Proteomes" id="UP000290365"/>
    </source>
</evidence>
<sequence>MSRPKQVMLVLGIAAVLTLLLASCKIDDASALRSGPSVHMNSTNFVVSSVSIQKGQSLTLINDASDEHVITNGSWDGSVQKAAQEAGAPTIRLTITGPQSQTIGPFSTSGTFHIYCTIHQGMNLAIKVQ</sequence>
<feature type="domain" description="Blue (type 1) copper" evidence="3">
    <location>
        <begin position="39"/>
        <end position="128"/>
    </location>
</feature>
<protein>
    <recommendedName>
        <fullName evidence="3">Blue (type 1) copper domain-containing protein</fullName>
    </recommendedName>
</protein>
<gene>
    <name evidence="4" type="ORF">EPA93_18890</name>
</gene>
<evidence type="ECO:0000256" key="1">
    <source>
        <dbReference type="ARBA" id="ARBA00022723"/>
    </source>
</evidence>
<dbReference type="Proteomes" id="UP000290365">
    <property type="component" value="Chromosome"/>
</dbReference>
<dbReference type="OrthoDB" id="162414at2"/>
<dbReference type="SUPFAM" id="SSF49503">
    <property type="entry name" value="Cupredoxins"/>
    <property type="match status" value="1"/>
</dbReference>
<dbReference type="GO" id="GO:0009055">
    <property type="term" value="F:electron transfer activity"/>
    <property type="evidence" value="ECO:0007669"/>
    <property type="project" value="InterPro"/>
</dbReference>
<name>A0A4P6JRX2_KTERU</name>